<evidence type="ECO:0000256" key="7">
    <source>
        <dbReference type="ARBA" id="ARBA00023065"/>
    </source>
</evidence>
<keyword evidence="8 13" id="KW-0472">Membrane</keyword>
<evidence type="ECO:0000256" key="13">
    <source>
        <dbReference type="SAM" id="Phobius"/>
    </source>
</evidence>
<dbReference type="InterPro" id="IPR019594">
    <property type="entry name" value="Glu/Gly-bd"/>
</dbReference>
<accession>A0AAN8ZWF0</accession>
<dbReference type="PANTHER" id="PTHR42643">
    <property type="entry name" value="IONOTROPIC RECEPTOR 20A-RELATED"/>
    <property type="match status" value="1"/>
</dbReference>
<reference evidence="15 16" key="1">
    <citation type="submission" date="2023-11" db="EMBL/GenBank/DDBJ databases">
        <title>Halocaridina rubra genome assembly.</title>
        <authorList>
            <person name="Smith C."/>
        </authorList>
    </citation>
    <scope>NUCLEOTIDE SEQUENCE [LARGE SCALE GENOMIC DNA]</scope>
    <source>
        <strain evidence="15">EP-1</strain>
        <tissue evidence="15">Whole</tissue>
    </source>
</reference>
<comment type="caution">
    <text evidence="15">The sequence shown here is derived from an EMBL/GenBank/DDBJ whole genome shotgun (WGS) entry which is preliminary data.</text>
</comment>
<keyword evidence="6 13" id="KW-1133">Transmembrane helix</keyword>
<evidence type="ECO:0000256" key="6">
    <source>
        <dbReference type="ARBA" id="ARBA00022989"/>
    </source>
</evidence>
<feature type="transmembrane region" description="Helical" evidence="13">
    <location>
        <begin position="23"/>
        <end position="49"/>
    </location>
</feature>
<dbReference type="SMART" id="SM00918">
    <property type="entry name" value="Lig_chan-Glu_bd"/>
    <property type="match status" value="1"/>
</dbReference>
<keyword evidence="11" id="KW-1071">Ligand-gated ion channel</keyword>
<keyword evidence="10" id="KW-0325">Glycoprotein</keyword>
<evidence type="ECO:0000313" key="15">
    <source>
        <dbReference type="EMBL" id="KAK7024317.1"/>
    </source>
</evidence>
<dbReference type="SUPFAM" id="SSF53850">
    <property type="entry name" value="Periplasmic binding protein-like II"/>
    <property type="match status" value="1"/>
</dbReference>
<dbReference type="Gene3D" id="1.10.287.70">
    <property type="match status" value="1"/>
</dbReference>
<dbReference type="Pfam" id="PF00060">
    <property type="entry name" value="Lig_chan"/>
    <property type="match status" value="1"/>
</dbReference>
<keyword evidence="7" id="KW-0406">Ion transport</keyword>
<keyword evidence="16" id="KW-1185">Reference proteome</keyword>
<proteinExistence type="inferred from homology"/>
<dbReference type="InterPro" id="IPR052192">
    <property type="entry name" value="Insect_Ionotropic_Sensory_Rcpt"/>
</dbReference>
<feature type="transmembrane region" description="Helical" evidence="13">
    <location>
        <begin position="218"/>
        <end position="239"/>
    </location>
</feature>
<dbReference type="Proteomes" id="UP001381693">
    <property type="component" value="Unassembled WGS sequence"/>
</dbReference>
<organism evidence="15 16">
    <name type="scientific">Halocaridina rubra</name>
    <name type="common">Hawaiian red shrimp</name>
    <dbReference type="NCBI Taxonomy" id="373956"/>
    <lineage>
        <taxon>Eukaryota</taxon>
        <taxon>Metazoa</taxon>
        <taxon>Ecdysozoa</taxon>
        <taxon>Arthropoda</taxon>
        <taxon>Crustacea</taxon>
        <taxon>Multicrustacea</taxon>
        <taxon>Malacostraca</taxon>
        <taxon>Eumalacostraca</taxon>
        <taxon>Eucarida</taxon>
        <taxon>Decapoda</taxon>
        <taxon>Pleocyemata</taxon>
        <taxon>Caridea</taxon>
        <taxon>Atyoidea</taxon>
        <taxon>Atyidae</taxon>
        <taxon>Halocaridina</taxon>
    </lineage>
</organism>
<dbReference type="GO" id="GO:0015276">
    <property type="term" value="F:ligand-gated monoatomic ion channel activity"/>
    <property type="evidence" value="ECO:0007669"/>
    <property type="project" value="InterPro"/>
</dbReference>
<evidence type="ECO:0000256" key="12">
    <source>
        <dbReference type="ARBA" id="ARBA00023303"/>
    </source>
</evidence>
<sequence length="532" mass="60110">MVHCSFGGIVCYMMILSQNKLTFPLYIALVCKSVSIYIRNAFLHLRLLFIISKCKPQIRRVVRSPSFDFCSHWKKLSSPACIMKSSPGLKTNCLKFVIAEWNPFTIFLNYTPPYVVVGSVIDIVDIITKKLGICYTLVRAMDTDWGMELPNGSWSGSIGILARNEANMSATVYSVSEKRSRVLDFAETVYLEDQTVSYLSPAVEPDISGFVKPYGWRAWLAILATFFIVVFASLFIQWLENFVSWKINPSRKEPHFTEKVGFHQIGWCITAMLNQSLSWTPAATSVRIVTGVWAVTAFILSLSYSCNLVAMLITPKLELPFNNFLELAKTDIQVWAPAGSRFNEALISSPPGSKLHDIQKNVILTTNASEGREGFFQGKWGIVDVRSALVYYLHMDFSKHGYCNFYLMEDGVLQTTKLSFGFPKGSKLKMKVDPIIRNLKEFGIIDHLFQKRVKNASSCLLELENGFATRERPLALGIGLSFIAFFLECVFGTLKDYWPGMTSKRSHNSNRGISEQPSLGDLQQRVFEKLIH</sequence>
<protein>
    <recommendedName>
        <fullName evidence="14">Ionotropic glutamate receptor L-glutamate and glycine-binding domain-containing protein</fullName>
    </recommendedName>
</protein>
<evidence type="ECO:0000256" key="8">
    <source>
        <dbReference type="ARBA" id="ARBA00023136"/>
    </source>
</evidence>
<gene>
    <name evidence="15" type="ORF">SK128_008921</name>
</gene>
<evidence type="ECO:0000256" key="9">
    <source>
        <dbReference type="ARBA" id="ARBA00023170"/>
    </source>
</evidence>
<keyword evidence="12" id="KW-0407">Ion channel</keyword>
<dbReference type="Pfam" id="PF10613">
    <property type="entry name" value="Lig_chan-Glu_bd"/>
    <property type="match status" value="1"/>
</dbReference>
<comment type="similarity">
    <text evidence="2">Belongs to the glutamate-gated ion channel (TC 1.A.10.1) family.</text>
</comment>
<evidence type="ECO:0000256" key="3">
    <source>
        <dbReference type="ARBA" id="ARBA00022448"/>
    </source>
</evidence>
<dbReference type="AlphaFoldDB" id="A0AAN8ZWF0"/>
<dbReference type="GO" id="GO:0005886">
    <property type="term" value="C:plasma membrane"/>
    <property type="evidence" value="ECO:0007669"/>
    <property type="project" value="UniProtKB-SubCell"/>
</dbReference>
<feature type="transmembrane region" description="Helical" evidence="13">
    <location>
        <begin position="288"/>
        <end position="313"/>
    </location>
</feature>
<evidence type="ECO:0000256" key="5">
    <source>
        <dbReference type="ARBA" id="ARBA00022692"/>
    </source>
</evidence>
<evidence type="ECO:0000259" key="14">
    <source>
        <dbReference type="SMART" id="SM00918"/>
    </source>
</evidence>
<evidence type="ECO:0000256" key="11">
    <source>
        <dbReference type="ARBA" id="ARBA00023286"/>
    </source>
</evidence>
<evidence type="ECO:0000256" key="10">
    <source>
        <dbReference type="ARBA" id="ARBA00023180"/>
    </source>
</evidence>
<feature type="domain" description="Ionotropic glutamate receptor L-glutamate and glycine-binding" evidence="14">
    <location>
        <begin position="103"/>
        <end position="163"/>
    </location>
</feature>
<keyword evidence="5 13" id="KW-0812">Transmembrane</keyword>
<keyword evidence="3" id="KW-0813">Transport</keyword>
<evidence type="ECO:0000256" key="1">
    <source>
        <dbReference type="ARBA" id="ARBA00004651"/>
    </source>
</evidence>
<comment type="subcellular location">
    <subcellularLocation>
        <location evidence="1">Cell membrane</location>
        <topology evidence="1">Multi-pass membrane protein</topology>
    </subcellularLocation>
</comment>
<dbReference type="EMBL" id="JAXCGZ010022779">
    <property type="protein sequence ID" value="KAK7024317.1"/>
    <property type="molecule type" value="Genomic_DNA"/>
</dbReference>
<dbReference type="Gene3D" id="3.40.190.10">
    <property type="entry name" value="Periplasmic binding protein-like II"/>
    <property type="match status" value="1"/>
</dbReference>
<evidence type="ECO:0000256" key="4">
    <source>
        <dbReference type="ARBA" id="ARBA00022475"/>
    </source>
</evidence>
<keyword evidence="4" id="KW-1003">Cell membrane</keyword>
<dbReference type="GO" id="GO:0050906">
    <property type="term" value="P:detection of stimulus involved in sensory perception"/>
    <property type="evidence" value="ECO:0007669"/>
    <property type="project" value="UniProtKB-ARBA"/>
</dbReference>
<name>A0AAN8ZWF0_HALRR</name>
<evidence type="ECO:0000313" key="16">
    <source>
        <dbReference type="Proteomes" id="UP001381693"/>
    </source>
</evidence>
<dbReference type="InterPro" id="IPR001320">
    <property type="entry name" value="Iontro_rcpt_C"/>
</dbReference>
<dbReference type="PANTHER" id="PTHR42643:SF24">
    <property type="entry name" value="IONOTROPIC RECEPTOR 60A"/>
    <property type="match status" value="1"/>
</dbReference>
<evidence type="ECO:0000256" key="2">
    <source>
        <dbReference type="ARBA" id="ARBA00008685"/>
    </source>
</evidence>
<keyword evidence="9" id="KW-0675">Receptor</keyword>